<proteinExistence type="predicted"/>
<evidence type="ECO:0000313" key="3">
    <source>
        <dbReference type="Proteomes" id="UP000009131"/>
    </source>
</evidence>
<sequence length="137" mass="14024">MKTAYIMTCFALICGATAKPTAYASGHVERGNGGPKECFEHCAPSLGFGAGFGAAVSANVAAGAIVSPLGTGVGAGAHHYIPQLLHELQWHAGSVAWSSSSSSHQESPARPLHCAARSTSAEAIFLERAAFLDSRAL</sequence>
<gene>
    <name evidence="2" type="primary">Mo00912</name>
    <name evidence="2" type="ORF">E5Q_00912</name>
</gene>
<name>G7DUK3_MIXOS</name>
<comment type="caution">
    <text evidence="2">The sequence shown here is derived from an EMBL/GenBank/DDBJ whole genome shotgun (WGS) entry which is preliminary data.</text>
</comment>
<dbReference type="InParanoid" id="G7DUK3"/>
<keyword evidence="3" id="KW-1185">Reference proteome</keyword>
<evidence type="ECO:0000313" key="2">
    <source>
        <dbReference type="EMBL" id="GAA94263.1"/>
    </source>
</evidence>
<evidence type="ECO:0000256" key="1">
    <source>
        <dbReference type="SAM" id="SignalP"/>
    </source>
</evidence>
<dbReference type="HOGENOM" id="CLU_1865600_0_0_1"/>
<feature type="signal peptide" evidence="1">
    <location>
        <begin position="1"/>
        <end position="18"/>
    </location>
</feature>
<keyword evidence="1" id="KW-0732">Signal</keyword>
<accession>G7DUK3</accession>
<dbReference type="AlphaFoldDB" id="G7DUK3"/>
<dbReference type="RefSeq" id="XP_014564961.1">
    <property type="nucleotide sequence ID" value="XM_014709475.1"/>
</dbReference>
<dbReference type="EMBL" id="BABT02000029">
    <property type="protein sequence ID" value="GAA94263.1"/>
    <property type="molecule type" value="Genomic_DNA"/>
</dbReference>
<organism evidence="2 3">
    <name type="scientific">Mixia osmundae (strain CBS 9802 / IAM 14324 / JCM 22182 / KY 12970)</name>
    <dbReference type="NCBI Taxonomy" id="764103"/>
    <lineage>
        <taxon>Eukaryota</taxon>
        <taxon>Fungi</taxon>
        <taxon>Dikarya</taxon>
        <taxon>Basidiomycota</taxon>
        <taxon>Pucciniomycotina</taxon>
        <taxon>Mixiomycetes</taxon>
        <taxon>Mixiales</taxon>
        <taxon>Mixiaceae</taxon>
        <taxon>Mixia</taxon>
    </lineage>
</organism>
<reference evidence="2 3" key="1">
    <citation type="journal article" date="2011" name="J. Gen. Appl. Microbiol.">
        <title>Draft genome sequencing of the enigmatic basidiomycete Mixia osmundae.</title>
        <authorList>
            <person name="Nishida H."/>
            <person name="Nagatsuka Y."/>
            <person name="Sugiyama J."/>
        </authorList>
    </citation>
    <scope>NUCLEOTIDE SEQUENCE [LARGE SCALE GENOMIC DNA]</scope>
    <source>
        <strain evidence="3">CBS 9802 / IAM 14324 / JCM 22182 / KY 12970</strain>
    </source>
</reference>
<protein>
    <submittedName>
        <fullName evidence="2">Uncharacterized protein</fullName>
    </submittedName>
</protein>
<feature type="chain" id="PRO_5009955505" evidence="1">
    <location>
        <begin position="19"/>
        <end position="137"/>
    </location>
</feature>
<dbReference type="Proteomes" id="UP000009131">
    <property type="component" value="Unassembled WGS sequence"/>
</dbReference>
<reference evidence="2 3" key="2">
    <citation type="journal article" date="2012" name="Open Biol.">
        <title>Characteristics of nucleosomes and linker DNA regions on the genome of the basidiomycete Mixia osmundae revealed by mono- and dinucleosome mapping.</title>
        <authorList>
            <person name="Nishida H."/>
            <person name="Kondo S."/>
            <person name="Matsumoto T."/>
            <person name="Suzuki Y."/>
            <person name="Yoshikawa H."/>
            <person name="Taylor T.D."/>
            <person name="Sugiyama J."/>
        </authorList>
    </citation>
    <scope>NUCLEOTIDE SEQUENCE [LARGE SCALE GENOMIC DNA]</scope>
    <source>
        <strain evidence="3">CBS 9802 / IAM 14324 / JCM 22182 / KY 12970</strain>
    </source>
</reference>